<keyword evidence="2 4" id="KW-0819">tRNA processing</keyword>
<feature type="domain" description="Pseudouridine synthase I TruA alpha/beta" evidence="6">
    <location>
        <begin position="146"/>
        <end position="245"/>
    </location>
</feature>
<keyword evidence="3 4" id="KW-0413">Isomerase</keyword>
<dbReference type="RefSeq" id="WP_377770076.1">
    <property type="nucleotide sequence ID" value="NZ_JBHUHO010000012.1"/>
</dbReference>
<comment type="subunit">
    <text evidence="4">Homodimer.</text>
</comment>
<dbReference type="CDD" id="cd02570">
    <property type="entry name" value="PseudoU_synth_EcTruA"/>
    <property type="match status" value="1"/>
</dbReference>
<name>A0ABW4YHT4_9BACL</name>
<dbReference type="PANTHER" id="PTHR11142:SF0">
    <property type="entry name" value="TRNA PSEUDOURIDINE SYNTHASE-LIKE 1"/>
    <property type="match status" value="1"/>
</dbReference>
<feature type="active site" description="Nucleophile" evidence="4">
    <location>
        <position position="52"/>
    </location>
</feature>
<evidence type="ECO:0000256" key="1">
    <source>
        <dbReference type="ARBA" id="ARBA00009375"/>
    </source>
</evidence>
<dbReference type="Gene3D" id="3.30.70.580">
    <property type="entry name" value="Pseudouridine synthase I, catalytic domain, N-terminal subdomain"/>
    <property type="match status" value="1"/>
</dbReference>
<dbReference type="EMBL" id="JBHUHO010000012">
    <property type="protein sequence ID" value="MFD2115048.1"/>
    <property type="molecule type" value="Genomic_DNA"/>
</dbReference>
<dbReference type="PANTHER" id="PTHR11142">
    <property type="entry name" value="PSEUDOURIDYLATE SYNTHASE"/>
    <property type="match status" value="1"/>
</dbReference>
<dbReference type="InterPro" id="IPR001406">
    <property type="entry name" value="PsdUridine_synth_TruA"/>
</dbReference>
<dbReference type="HAMAP" id="MF_00171">
    <property type="entry name" value="TruA"/>
    <property type="match status" value="1"/>
</dbReference>
<evidence type="ECO:0000313" key="8">
    <source>
        <dbReference type="Proteomes" id="UP001597362"/>
    </source>
</evidence>
<dbReference type="NCBIfam" id="TIGR00071">
    <property type="entry name" value="hisT_truA"/>
    <property type="match status" value="1"/>
</dbReference>
<proteinExistence type="inferred from homology"/>
<comment type="caution">
    <text evidence="7">The sequence shown here is derived from an EMBL/GenBank/DDBJ whole genome shotgun (WGS) entry which is preliminary data.</text>
</comment>
<dbReference type="PIRSF" id="PIRSF001430">
    <property type="entry name" value="tRNA_psdUrid_synth"/>
    <property type="match status" value="1"/>
</dbReference>
<comment type="catalytic activity">
    <reaction evidence="4 5">
        <text>uridine(38/39/40) in tRNA = pseudouridine(38/39/40) in tRNA</text>
        <dbReference type="Rhea" id="RHEA:22376"/>
        <dbReference type="Rhea" id="RHEA-COMP:10085"/>
        <dbReference type="Rhea" id="RHEA-COMP:10087"/>
        <dbReference type="ChEBI" id="CHEBI:65314"/>
        <dbReference type="ChEBI" id="CHEBI:65315"/>
        <dbReference type="EC" id="5.4.99.12"/>
    </reaction>
</comment>
<dbReference type="Proteomes" id="UP001597362">
    <property type="component" value="Unassembled WGS sequence"/>
</dbReference>
<dbReference type="SUPFAM" id="SSF55120">
    <property type="entry name" value="Pseudouridine synthase"/>
    <property type="match status" value="1"/>
</dbReference>
<dbReference type="InterPro" id="IPR020103">
    <property type="entry name" value="PsdUridine_synth_cat_dom_sf"/>
</dbReference>
<feature type="binding site" evidence="4">
    <location>
        <position position="110"/>
    </location>
    <ligand>
        <name>substrate</name>
    </ligand>
</feature>
<comment type="function">
    <text evidence="4">Formation of pseudouridine at positions 38, 39 and 40 in the anticodon stem and loop of transfer RNAs.</text>
</comment>
<dbReference type="InterPro" id="IPR020095">
    <property type="entry name" value="PsdUridine_synth_TruA_C"/>
</dbReference>
<accession>A0ABW4YHT4</accession>
<sequence>MRNIAVKVSYDGSKFNGFQTQPYGRTVQDEIEKVLRKITKESTDIHASGRTDAGVHATGQVFHFFTNSSIPVERIPIALNTILPKDIVILTAVEVDERFHARHSALRKTYRYTIDTGKFPAVLGRQYRLHHPQSLNFVAMQEGLAYIVGEHDFTSYTSTRSTKAHHVRTIYEAKLESEGLFWHLTVTGNGFTYNMVRTIMGTLLWVGQGKKQPIDIKHILERCDRSLAGPTALAHGLVLAEVAYDIQI</sequence>
<reference evidence="8" key="1">
    <citation type="journal article" date="2019" name="Int. J. Syst. Evol. Microbiol.">
        <title>The Global Catalogue of Microorganisms (GCM) 10K type strain sequencing project: providing services to taxonomists for standard genome sequencing and annotation.</title>
        <authorList>
            <consortium name="The Broad Institute Genomics Platform"/>
            <consortium name="The Broad Institute Genome Sequencing Center for Infectious Disease"/>
            <person name="Wu L."/>
            <person name="Ma J."/>
        </authorList>
    </citation>
    <scope>NUCLEOTIDE SEQUENCE [LARGE SCALE GENOMIC DNA]</scope>
    <source>
        <strain evidence="8">GH52</strain>
    </source>
</reference>
<evidence type="ECO:0000256" key="4">
    <source>
        <dbReference type="HAMAP-Rule" id="MF_00171"/>
    </source>
</evidence>
<dbReference type="Pfam" id="PF01416">
    <property type="entry name" value="PseudoU_synth_1"/>
    <property type="match status" value="2"/>
</dbReference>
<dbReference type="EC" id="5.4.99.12" evidence="4"/>
<evidence type="ECO:0000313" key="7">
    <source>
        <dbReference type="EMBL" id="MFD2115048.1"/>
    </source>
</evidence>
<evidence type="ECO:0000259" key="6">
    <source>
        <dbReference type="Pfam" id="PF01416"/>
    </source>
</evidence>
<keyword evidence="8" id="KW-1185">Reference proteome</keyword>
<feature type="domain" description="Pseudouridine synthase I TruA alpha/beta" evidence="6">
    <location>
        <begin position="8"/>
        <end position="102"/>
    </location>
</feature>
<dbReference type="InterPro" id="IPR020094">
    <property type="entry name" value="TruA/RsuA/RluB/E/F_N"/>
</dbReference>
<evidence type="ECO:0000256" key="3">
    <source>
        <dbReference type="ARBA" id="ARBA00023235"/>
    </source>
</evidence>
<comment type="caution">
    <text evidence="4">Lacks conserved residue(s) required for the propagation of feature annotation.</text>
</comment>
<organism evidence="7 8">
    <name type="scientific">Paenibacillus yanchengensis</name>
    <dbReference type="NCBI Taxonomy" id="2035833"/>
    <lineage>
        <taxon>Bacteria</taxon>
        <taxon>Bacillati</taxon>
        <taxon>Bacillota</taxon>
        <taxon>Bacilli</taxon>
        <taxon>Bacillales</taxon>
        <taxon>Paenibacillaceae</taxon>
        <taxon>Paenibacillus</taxon>
    </lineage>
</organism>
<comment type="similarity">
    <text evidence="1 4 5">Belongs to the tRNA pseudouridine synthase TruA family.</text>
</comment>
<protein>
    <recommendedName>
        <fullName evidence="4">tRNA pseudouridine synthase A</fullName>
        <ecNumber evidence="4">5.4.99.12</ecNumber>
    </recommendedName>
    <alternativeName>
        <fullName evidence="4">tRNA pseudouridine(38-40) synthase</fullName>
    </alternativeName>
    <alternativeName>
        <fullName evidence="4">tRNA pseudouridylate synthase I</fullName>
    </alternativeName>
    <alternativeName>
        <fullName evidence="4">tRNA-uridine isomerase I</fullName>
    </alternativeName>
</protein>
<dbReference type="InterPro" id="IPR020097">
    <property type="entry name" value="PsdUridine_synth_TruA_a/b_dom"/>
</dbReference>
<dbReference type="GO" id="GO:0160147">
    <property type="term" value="F:tRNA pseudouridine(38-40) synthase activity"/>
    <property type="evidence" value="ECO:0007669"/>
    <property type="project" value="UniProtKB-EC"/>
</dbReference>
<dbReference type="Gene3D" id="3.30.70.660">
    <property type="entry name" value="Pseudouridine synthase I, catalytic domain, C-terminal subdomain"/>
    <property type="match status" value="1"/>
</dbReference>
<gene>
    <name evidence="4 7" type="primary">truA</name>
    <name evidence="7" type="ORF">ACFSJH_04770</name>
</gene>
<evidence type="ECO:0000256" key="2">
    <source>
        <dbReference type="ARBA" id="ARBA00022694"/>
    </source>
</evidence>
<evidence type="ECO:0000256" key="5">
    <source>
        <dbReference type="RuleBase" id="RU003792"/>
    </source>
</evidence>